<protein>
    <submittedName>
        <fullName evidence="9">MFS transporter</fullName>
    </submittedName>
</protein>
<feature type="transmembrane region" description="Helical" evidence="7">
    <location>
        <begin position="299"/>
        <end position="318"/>
    </location>
</feature>
<accession>A0ABW6KJP6</accession>
<feature type="transmembrane region" description="Helical" evidence="7">
    <location>
        <begin position="330"/>
        <end position="347"/>
    </location>
</feature>
<keyword evidence="4 7" id="KW-0812">Transmembrane</keyword>
<dbReference type="PANTHER" id="PTHR23517:SF2">
    <property type="entry name" value="MULTIDRUG RESISTANCE PROTEIN MDTH"/>
    <property type="match status" value="1"/>
</dbReference>
<organism evidence="9 10">
    <name type="scientific">Cytobacillus spartinae</name>
    <dbReference type="NCBI Taxonomy" id="3299023"/>
    <lineage>
        <taxon>Bacteria</taxon>
        <taxon>Bacillati</taxon>
        <taxon>Bacillota</taxon>
        <taxon>Bacilli</taxon>
        <taxon>Bacillales</taxon>
        <taxon>Bacillaceae</taxon>
        <taxon>Cytobacillus</taxon>
    </lineage>
</organism>
<feature type="transmembrane region" description="Helical" evidence="7">
    <location>
        <begin position="248"/>
        <end position="266"/>
    </location>
</feature>
<gene>
    <name evidence="9" type="ORF">ACFYKX_21135</name>
</gene>
<evidence type="ECO:0000256" key="3">
    <source>
        <dbReference type="ARBA" id="ARBA00022475"/>
    </source>
</evidence>
<keyword evidence="5 7" id="KW-1133">Transmembrane helix</keyword>
<evidence type="ECO:0000256" key="5">
    <source>
        <dbReference type="ARBA" id="ARBA00022989"/>
    </source>
</evidence>
<name>A0ABW6KJP6_9BACI</name>
<feature type="transmembrane region" description="Helical" evidence="7">
    <location>
        <begin position="103"/>
        <end position="130"/>
    </location>
</feature>
<evidence type="ECO:0000256" key="6">
    <source>
        <dbReference type="ARBA" id="ARBA00023136"/>
    </source>
</evidence>
<dbReference type="InterPro" id="IPR036259">
    <property type="entry name" value="MFS_trans_sf"/>
</dbReference>
<dbReference type="Pfam" id="PF07690">
    <property type="entry name" value="MFS_1"/>
    <property type="match status" value="1"/>
</dbReference>
<evidence type="ECO:0000256" key="7">
    <source>
        <dbReference type="SAM" id="Phobius"/>
    </source>
</evidence>
<evidence type="ECO:0000259" key="8">
    <source>
        <dbReference type="PROSITE" id="PS50850"/>
    </source>
</evidence>
<feature type="transmembrane region" description="Helical" evidence="7">
    <location>
        <begin position="46"/>
        <end position="71"/>
    </location>
</feature>
<evidence type="ECO:0000256" key="1">
    <source>
        <dbReference type="ARBA" id="ARBA00004651"/>
    </source>
</evidence>
<evidence type="ECO:0000256" key="2">
    <source>
        <dbReference type="ARBA" id="ARBA00022448"/>
    </source>
</evidence>
<feature type="transmembrane region" description="Helical" evidence="7">
    <location>
        <begin position="78"/>
        <end position="97"/>
    </location>
</feature>
<dbReference type="PANTHER" id="PTHR23517">
    <property type="entry name" value="RESISTANCE PROTEIN MDTM, PUTATIVE-RELATED-RELATED"/>
    <property type="match status" value="1"/>
</dbReference>
<comment type="caution">
    <text evidence="9">The sequence shown here is derived from an EMBL/GenBank/DDBJ whole genome shotgun (WGS) entry which is preliminary data.</text>
</comment>
<dbReference type="Gene3D" id="1.20.1250.20">
    <property type="entry name" value="MFS general substrate transporter like domains"/>
    <property type="match status" value="1"/>
</dbReference>
<dbReference type="InterPro" id="IPR011701">
    <property type="entry name" value="MFS"/>
</dbReference>
<reference evidence="9 10" key="1">
    <citation type="submission" date="2024-08" db="EMBL/GenBank/DDBJ databases">
        <title>Two novel Cytobacillus novel species.</title>
        <authorList>
            <person name="Liu G."/>
        </authorList>
    </citation>
    <scope>NUCLEOTIDE SEQUENCE [LARGE SCALE GENOMIC DNA]</scope>
    <source>
        <strain evidence="9 10">FJAT-54145</strain>
    </source>
</reference>
<keyword evidence="2" id="KW-0813">Transport</keyword>
<feature type="transmembrane region" description="Helical" evidence="7">
    <location>
        <begin position="273"/>
        <end position="293"/>
    </location>
</feature>
<dbReference type="RefSeq" id="WP_389363328.1">
    <property type="nucleotide sequence ID" value="NZ_JBIACK010000013.1"/>
</dbReference>
<dbReference type="PROSITE" id="PS50850">
    <property type="entry name" value="MFS"/>
    <property type="match status" value="1"/>
</dbReference>
<feature type="transmembrane region" description="Helical" evidence="7">
    <location>
        <begin position="166"/>
        <end position="186"/>
    </location>
</feature>
<keyword evidence="6 7" id="KW-0472">Membrane</keyword>
<dbReference type="EMBL" id="JBIACK010000013">
    <property type="protein sequence ID" value="MFE8703088.1"/>
    <property type="molecule type" value="Genomic_DNA"/>
</dbReference>
<evidence type="ECO:0000313" key="10">
    <source>
        <dbReference type="Proteomes" id="UP001601059"/>
    </source>
</evidence>
<feature type="transmembrane region" description="Helical" evidence="7">
    <location>
        <begin position="142"/>
        <end position="160"/>
    </location>
</feature>
<sequence length="439" mass="46946">MEVTNKSKLNGPMRFLLLGVLLSHLGTYMVTPMLPITLKMDAGLTLVQIGAILAAIAISFQFGSIIGGVLADRLGRGVVIGLGAIIAAGGFIGFGFFEGFTWLLVMAVITGLGNGINAPSTKAAIAALASTENRTTAFSMRGIAANIGVGSAGLIIFFLITGSTKIIFWIAGIIYIILALVSWFFIPNRCGEAPCPPVPIKSYGEVLKNKPFLVFGGVSILIWALYAQLSLALPLVATEILPDPKNVALVWTINSAIVILFQRAVTKYFINRLHPLTALAIGVLVVGIGVGSLYFSSSFIHLVFSGAIFVFGEMMILPTVDSTVSQLSKAQLIGVFFALANVVSGLGEAAGKSVGSRLLEVGSVTPWLTYALTGVSLFFIVLLLKRWNPLNRSLIDAAKSEDKPESAPRVPIIPSQNRSHPYNDWVPEIFFRRKPHTEN</sequence>
<dbReference type="Proteomes" id="UP001601059">
    <property type="component" value="Unassembled WGS sequence"/>
</dbReference>
<keyword evidence="10" id="KW-1185">Reference proteome</keyword>
<feature type="transmembrane region" description="Helical" evidence="7">
    <location>
        <begin position="367"/>
        <end position="384"/>
    </location>
</feature>
<feature type="transmembrane region" description="Helical" evidence="7">
    <location>
        <begin position="15"/>
        <end position="34"/>
    </location>
</feature>
<evidence type="ECO:0000313" key="9">
    <source>
        <dbReference type="EMBL" id="MFE8703088.1"/>
    </source>
</evidence>
<evidence type="ECO:0000256" key="4">
    <source>
        <dbReference type="ARBA" id="ARBA00022692"/>
    </source>
</evidence>
<feature type="domain" description="Major facilitator superfamily (MFS) profile" evidence="8">
    <location>
        <begin position="12"/>
        <end position="388"/>
    </location>
</feature>
<dbReference type="SUPFAM" id="SSF103473">
    <property type="entry name" value="MFS general substrate transporter"/>
    <property type="match status" value="1"/>
</dbReference>
<proteinExistence type="predicted"/>
<feature type="transmembrane region" description="Helical" evidence="7">
    <location>
        <begin position="212"/>
        <end position="236"/>
    </location>
</feature>
<comment type="subcellular location">
    <subcellularLocation>
        <location evidence="1">Cell membrane</location>
        <topology evidence="1">Multi-pass membrane protein</topology>
    </subcellularLocation>
</comment>
<keyword evidence="3" id="KW-1003">Cell membrane</keyword>
<dbReference type="InterPro" id="IPR020846">
    <property type="entry name" value="MFS_dom"/>
</dbReference>
<dbReference type="InterPro" id="IPR050171">
    <property type="entry name" value="MFS_Transporters"/>
</dbReference>